<gene>
    <name evidence="2" type="ORF">S100892_01143</name>
</gene>
<feature type="domain" description="Terminase large subunit-like endonuclease" evidence="1">
    <location>
        <begin position="300"/>
        <end position="591"/>
    </location>
</feature>
<evidence type="ECO:0000313" key="3">
    <source>
        <dbReference type="Proteomes" id="UP000196118"/>
    </source>
</evidence>
<evidence type="ECO:0000259" key="1">
    <source>
        <dbReference type="Pfam" id="PF20441"/>
    </source>
</evidence>
<proteinExistence type="predicted"/>
<dbReference type="PANTHER" id="PTHR41287">
    <property type="match status" value="1"/>
</dbReference>
<dbReference type="InterPro" id="IPR046462">
    <property type="entry name" value="TerL_nuclease"/>
</dbReference>
<sequence>MIDKVDLSKGEASVSEAVKKIDFTTILEKYRDPATVYAWLVVNDKIVSGEMMKLACFRHLQDLRRAEDPDEDFPYRYDLGRCRSILGFASIFPEPAHGKPMPLMLWQKAILCMSKAWVYKDNDNFRYTRVIVSVARANGKSYIASIMLWYTYLIECAGLSNQDIGYTMPTGAQMKKPWAYVLTSGRILKDTEDDIQDIFSDTDTYIGEMGVKSAIGNKVVQLSNESGQFDSYHFRLAVVDEAGDGGYAHKPNIGKITQGQSHLPNAQLLMISTSYENTETLFYKDQIRLKDVMKKDYSRDEDSYLCLVWQQDNLDEINQPETWIKSNPLLELDEDGAILKRMISDKDAHIASGIANEFQNRNLNNWLQVKVNSYVSLEDLEKAVIPRFNIDGRTVYIGYDKGQFSDDNAIAFVYPYEDNGVGKFHVEQFSFIPLRNSNNDINIKEHQDGINYRAEVEKGFGKITENQYGIVEDDEVCNWLLNYVDEHHLQVKAFLYDFYHETSMTKRLVENTEWVCVPVHQGVRSLNEPTRFFRDELHQGRITMLDDGILQYSLKNALLFEENNGIKINKDKRTSKIDAVDALIDALYEAMYYFDGLSNVKTKSIWDNKTTDEINDYFMNDFSF</sequence>
<dbReference type="InterPro" id="IPR027417">
    <property type="entry name" value="P-loop_NTPase"/>
</dbReference>
<dbReference type="Gene3D" id="3.40.50.300">
    <property type="entry name" value="P-loop containing nucleotide triphosphate hydrolases"/>
    <property type="match status" value="1"/>
</dbReference>
<organism evidence="2 3">
    <name type="scientific">Pediococcus pentosaceus</name>
    <dbReference type="NCBI Taxonomy" id="1255"/>
    <lineage>
        <taxon>Bacteria</taxon>
        <taxon>Bacillati</taxon>
        <taxon>Bacillota</taxon>
        <taxon>Bacilli</taxon>
        <taxon>Lactobacillales</taxon>
        <taxon>Lactobacillaceae</taxon>
        <taxon>Pediococcus</taxon>
    </lineage>
</organism>
<protein>
    <recommendedName>
        <fullName evidence="1">Terminase large subunit-like endonuclease domain-containing protein</fullName>
    </recommendedName>
</protein>
<reference evidence="2 3" key="1">
    <citation type="submission" date="2017-05" db="EMBL/GenBank/DDBJ databases">
        <title>Genome sequence of Pediococcus pentosaceus strain SRCM100892.</title>
        <authorList>
            <person name="Cho S.H."/>
        </authorList>
    </citation>
    <scope>NUCLEOTIDE SEQUENCE [LARGE SCALE GENOMIC DNA]</scope>
    <source>
        <strain evidence="2 3">SRCM100892</strain>
    </source>
</reference>
<dbReference type="PANTHER" id="PTHR41287:SF1">
    <property type="entry name" value="PROTEIN YMFN"/>
    <property type="match status" value="1"/>
</dbReference>
<dbReference type="Pfam" id="PF20441">
    <property type="entry name" value="TerL_nuclease"/>
    <property type="match status" value="1"/>
</dbReference>
<dbReference type="AlphaFoldDB" id="A0A1Y0VUB8"/>
<dbReference type="GO" id="GO:0004519">
    <property type="term" value="F:endonuclease activity"/>
    <property type="evidence" value="ECO:0007669"/>
    <property type="project" value="InterPro"/>
</dbReference>
<name>A0A1Y0VUB8_PEDPE</name>
<accession>A0A1Y0VUB8</accession>
<dbReference type="Proteomes" id="UP000196118">
    <property type="component" value="Chromosome"/>
</dbReference>
<dbReference type="InterPro" id="IPR005021">
    <property type="entry name" value="Terminase_largesu-like"/>
</dbReference>
<evidence type="ECO:0000313" key="2">
    <source>
        <dbReference type="EMBL" id="ARW19716.1"/>
    </source>
</evidence>
<dbReference type="EMBL" id="CP021474">
    <property type="protein sequence ID" value="ARW19716.1"/>
    <property type="molecule type" value="Genomic_DNA"/>
</dbReference>